<sequence length="185" mass="21885">MDFNTDDRVDNDAYKVENEEMNENMDMDLDMDMDYDMVPMPMYMQGMTLGMTPPPPCMQGMMGMTQGNQGLYPMMGMMPQGMPEMMPKMMPQNMSGMMPKMMEENMHGMNMMEMEDEEYSEEENDLENNSRIREYGPNDINRILTKIERYNPGVFAFLRRCGLSYPMAKRFIRRIVRLTLMYYED</sequence>
<accession>A0A6I6ER54</accession>
<dbReference type="Proteomes" id="UP000422764">
    <property type="component" value="Chromosome"/>
</dbReference>
<protein>
    <submittedName>
        <fullName evidence="1">Uncharacterized protein</fullName>
    </submittedName>
</protein>
<gene>
    <name evidence="1" type="ORF">GOM49_07135</name>
</gene>
<dbReference type="EMBL" id="CP046522">
    <property type="protein sequence ID" value="QGU94903.1"/>
    <property type="molecule type" value="Genomic_DNA"/>
</dbReference>
<dbReference type="AlphaFoldDB" id="A0A6I6ER54"/>
<organism evidence="1 2">
    <name type="scientific">Clostridium bovifaecis</name>
    <dbReference type="NCBI Taxonomy" id="2184719"/>
    <lineage>
        <taxon>Bacteria</taxon>
        <taxon>Bacillati</taxon>
        <taxon>Bacillota</taxon>
        <taxon>Clostridia</taxon>
        <taxon>Eubacteriales</taxon>
        <taxon>Clostridiaceae</taxon>
        <taxon>Clostridium</taxon>
    </lineage>
</organism>
<keyword evidence="2" id="KW-1185">Reference proteome</keyword>
<proteinExistence type="predicted"/>
<evidence type="ECO:0000313" key="1">
    <source>
        <dbReference type="EMBL" id="QGU94903.1"/>
    </source>
</evidence>
<evidence type="ECO:0000313" key="2">
    <source>
        <dbReference type="Proteomes" id="UP000422764"/>
    </source>
</evidence>
<name>A0A6I6ER54_9CLOT</name>
<reference evidence="1 2" key="1">
    <citation type="submission" date="2019-12" db="EMBL/GenBank/DDBJ databases">
        <title>Genome sequenceing of Clostridium bovifaecis.</title>
        <authorList>
            <person name="Yao Y."/>
        </authorList>
    </citation>
    <scope>NUCLEOTIDE SEQUENCE [LARGE SCALE GENOMIC DNA]</scope>
    <source>
        <strain evidence="1 2">BXX</strain>
    </source>
</reference>